<sequence>MHEEKCLEKNFADVDFLPINTKIGDVYKINQRTPNEYTHGFFKYPCKFIPEIPRWAIKKYLKKTNGLVFDPFSGSGTTLLEANILGHNAYGCEIDLVAQKIILAKTQHYSLSDLYKIDEVYSSILFNLDKSTDIFRPDINNFHHWFCDKNALLLGKLRSFIDKIEDNKIKVFFEVVFLSIIKPTSQADDISPKPYVSKKVIKQAPDAFNYFQLTFDKYRKMLQSYSELNIQNTTKIVKGDALSVEDAFLADIAITSPPYINAFDYARTLRLENLWLGNHSEQSILESKSHYVGTERFNLKNEKQKESDIFTYSSTLYEHFSILKDIDEKRAYIVKKFFEDMKCNMVNVVNHLKKDAYYIIVIGNSSIRNRHIESWKILKDISQYVGFEYIENFAYFIQNPYIRIPRNGKGGLTKLDHILVLKKV</sequence>
<evidence type="ECO:0000313" key="10">
    <source>
        <dbReference type="EMBL" id="SUB33438.1"/>
    </source>
</evidence>
<reference evidence="10 11" key="1">
    <citation type="submission" date="2018-06" db="EMBL/GenBank/DDBJ databases">
        <authorList>
            <consortium name="Pathogen Informatics"/>
            <person name="Doyle S."/>
        </authorList>
    </citation>
    <scope>NUCLEOTIDE SEQUENCE [LARGE SCALE GENOMIC DNA]</scope>
    <source>
        <strain evidence="10 11">NCTC10699</strain>
    </source>
</reference>
<evidence type="ECO:0000256" key="8">
    <source>
        <dbReference type="ARBA" id="ARBA00049120"/>
    </source>
</evidence>
<keyword evidence="11" id="KW-1185">Reference proteome</keyword>
<dbReference type="Pfam" id="PF01555">
    <property type="entry name" value="N6_N4_Mtase"/>
    <property type="match status" value="1"/>
</dbReference>
<keyword evidence="3 10" id="KW-0489">Methyltransferase</keyword>
<evidence type="ECO:0000313" key="11">
    <source>
        <dbReference type="Proteomes" id="UP000254280"/>
    </source>
</evidence>
<keyword evidence="7" id="KW-0238">DNA-binding</keyword>
<evidence type="ECO:0000256" key="7">
    <source>
        <dbReference type="ARBA" id="ARBA00023125"/>
    </source>
</evidence>
<dbReference type="InterPro" id="IPR029063">
    <property type="entry name" value="SAM-dependent_MTases_sf"/>
</dbReference>
<dbReference type="InterPro" id="IPR002941">
    <property type="entry name" value="DNA_methylase_N4/N6"/>
</dbReference>
<dbReference type="SUPFAM" id="SSF53335">
    <property type="entry name" value="S-adenosyl-L-methionine-dependent methyltransferases"/>
    <property type="match status" value="2"/>
</dbReference>
<dbReference type="GO" id="GO:0015667">
    <property type="term" value="F:site-specific DNA-methyltransferase (cytosine-N4-specific) activity"/>
    <property type="evidence" value="ECO:0007669"/>
    <property type="project" value="UniProtKB-EC"/>
</dbReference>
<dbReference type="PROSITE" id="PS00093">
    <property type="entry name" value="N4_MTASE"/>
    <property type="match status" value="1"/>
</dbReference>
<dbReference type="Gene3D" id="3.40.50.150">
    <property type="entry name" value="Vaccinia Virus protein VP39"/>
    <property type="match status" value="2"/>
</dbReference>
<dbReference type="InterPro" id="IPR017985">
    <property type="entry name" value="MeTrfase_CN4_CS"/>
</dbReference>
<dbReference type="GO" id="GO:0009307">
    <property type="term" value="P:DNA restriction-modification system"/>
    <property type="evidence" value="ECO:0007669"/>
    <property type="project" value="UniProtKB-KW"/>
</dbReference>
<dbReference type="GO" id="GO:0008170">
    <property type="term" value="F:N-methyltransferase activity"/>
    <property type="evidence" value="ECO:0007669"/>
    <property type="project" value="InterPro"/>
</dbReference>
<evidence type="ECO:0000256" key="1">
    <source>
        <dbReference type="ARBA" id="ARBA00010203"/>
    </source>
</evidence>
<dbReference type="EMBL" id="UGSS01000002">
    <property type="protein sequence ID" value="SUB33438.1"/>
    <property type="molecule type" value="Genomic_DNA"/>
</dbReference>
<evidence type="ECO:0000256" key="4">
    <source>
        <dbReference type="ARBA" id="ARBA00022679"/>
    </source>
</evidence>
<dbReference type="Proteomes" id="UP000254280">
    <property type="component" value="Unassembled WGS sequence"/>
</dbReference>
<proteinExistence type="inferred from homology"/>
<evidence type="ECO:0000256" key="2">
    <source>
        <dbReference type="ARBA" id="ARBA00012185"/>
    </source>
</evidence>
<dbReference type="GO" id="GO:0003677">
    <property type="term" value="F:DNA binding"/>
    <property type="evidence" value="ECO:0007669"/>
    <property type="project" value="UniProtKB-KW"/>
</dbReference>
<dbReference type="GO" id="GO:0032259">
    <property type="term" value="P:methylation"/>
    <property type="evidence" value="ECO:0007669"/>
    <property type="project" value="UniProtKB-KW"/>
</dbReference>
<comment type="similarity">
    <text evidence="1">Belongs to the N(4)/N(6)-methyltransferase family. N(4) subfamily.</text>
</comment>
<feature type="domain" description="DNA methylase N-4/N-6" evidence="9">
    <location>
        <begin position="21"/>
        <end position="101"/>
    </location>
</feature>
<keyword evidence="5" id="KW-0949">S-adenosyl-L-methionine</keyword>
<evidence type="ECO:0000256" key="5">
    <source>
        <dbReference type="ARBA" id="ARBA00022691"/>
    </source>
</evidence>
<evidence type="ECO:0000256" key="3">
    <source>
        <dbReference type="ARBA" id="ARBA00022603"/>
    </source>
</evidence>
<protein>
    <recommendedName>
        <fullName evidence="2">site-specific DNA-methyltransferase (cytosine-N(4)-specific)</fullName>
        <ecNumber evidence="2">2.1.1.113</ecNumber>
    </recommendedName>
</protein>
<evidence type="ECO:0000256" key="6">
    <source>
        <dbReference type="ARBA" id="ARBA00022747"/>
    </source>
</evidence>
<gene>
    <name evidence="10" type="ORF">NCTC10699_01056</name>
</gene>
<organism evidence="10 11">
    <name type="scientific">[Pasteurella] mairii</name>
    <dbReference type="NCBI Taxonomy" id="757"/>
    <lineage>
        <taxon>Bacteria</taxon>
        <taxon>Pseudomonadati</taxon>
        <taxon>Pseudomonadota</taxon>
        <taxon>Gammaproteobacteria</taxon>
        <taxon>Pasteurellales</taxon>
        <taxon>Pasteurellaceae</taxon>
    </lineage>
</organism>
<comment type="catalytic activity">
    <reaction evidence="8">
        <text>a 2'-deoxycytidine in DNA + S-adenosyl-L-methionine = an N(4)-methyl-2'-deoxycytidine in DNA + S-adenosyl-L-homocysteine + H(+)</text>
        <dbReference type="Rhea" id="RHEA:16857"/>
        <dbReference type="Rhea" id="RHEA-COMP:11369"/>
        <dbReference type="Rhea" id="RHEA-COMP:13674"/>
        <dbReference type="ChEBI" id="CHEBI:15378"/>
        <dbReference type="ChEBI" id="CHEBI:57856"/>
        <dbReference type="ChEBI" id="CHEBI:59789"/>
        <dbReference type="ChEBI" id="CHEBI:85452"/>
        <dbReference type="ChEBI" id="CHEBI:137933"/>
        <dbReference type="EC" id="2.1.1.113"/>
    </reaction>
</comment>
<evidence type="ECO:0000259" key="9">
    <source>
        <dbReference type="Pfam" id="PF01555"/>
    </source>
</evidence>
<accession>A0A379B588</accession>
<keyword evidence="4" id="KW-0808">Transferase</keyword>
<keyword evidence="6" id="KW-0680">Restriction system</keyword>
<dbReference type="EC" id="2.1.1.113" evidence="2"/>
<dbReference type="OrthoDB" id="9816043at2"/>
<dbReference type="REBASE" id="402909">
    <property type="entry name" value="M1.Pma10699II"/>
</dbReference>
<dbReference type="AlphaFoldDB" id="A0A379B588"/>
<name>A0A379B588_9PAST</name>